<keyword evidence="3" id="KW-1185">Reference proteome</keyword>
<feature type="region of interest" description="Disordered" evidence="1">
    <location>
        <begin position="539"/>
        <end position="565"/>
    </location>
</feature>
<reference evidence="2" key="1">
    <citation type="journal article" date="2020" name="Stud. Mycol.">
        <title>101 Dothideomycetes genomes: a test case for predicting lifestyles and emergence of pathogens.</title>
        <authorList>
            <person name="Haridas S."/>
            <person name="Albert R."/>
            <person name="Binder M."/>
            <person name="Bloem J."/>
            <person name="Labutti K."/>
            <person name="Salamov A."/>
            <person name="Andreopoulos B."/>
            <person name="Baker S."/>
            <person name="Barry K."/>
            <person name="Bills G."/>
            <person name="Bluhm B."/>
            <person name="Cannon C."/>
            <person name="Castanera R."/>
            <person name="Culley D."/>
            <person name="Daum C."/>
            <person name="Ezra D."/>
            <person name="Gonzalez J."/>
            <person name="Henrissat B."/>
            <person name="Kuo A."/>
            <person name="Liang C."/>
            <person name="Lipzen A."/>
            <person name="Lutzoni F."/>
            <person name="Magnuson J."/>
            <person name="Mondo S."/>
            <person name="Nolan M."/>
            <person name="Ohm R."/>
            <person name="Pangilinan J."/>
            <person name="Park H.-J."/>
            <person name="Ramirez L."/>
            <person name="Alfaro M."/>
            <person name="Sun H."/>
            <person name="Tritt A."/>
            <person name="Yoshinaga Y."/>
            <person name="Zwiers L.-H."/>
            <person name="Turgeon B."/>
            <person name="Goodwin S."/>
            <person name="Spatafora J."/>
            <person name="Crous P."/>
            <person name="Grigoriev I."/>
        </authorList>
    </citation>
    <scope>NUCLEOTIDE SEQUENCE</scope>
    <source>
        <strain evidence="2">CBS 130266</strain>
    </source>
</reference>
<accession>A0A9P4P1U9</accession>
<feature type="compositionally biased region" description="Acidic residues" evidence="1">
    <location>
        <begin position="36"/>
        <end position="50"/>
    </location>
</feature>
<proteinExistence type="predicted"/>
<dbReference type="EMBL" id="MU007013">
    <property type="protein sequence ID" value="KAF2435273.1"/>
    <property type="molecule type" value="Genomic_DNA"/>
</dbReference>
<feature type="region of interest" description="Disordered" evidence="1">
    <location>
        <begin position="1"/>
        <end position="66"/>
    </location>
</feature>
<comment type="caution">
    <text evidence="2">The sequence shown here is derived from an EMBL/GenBank/DDBJ whole genome shotgun (WGS) entry which is preliminary data.</text>
</comment>
<evidence type="ECO:0000256" key="1">
    <source>
        <dbReference type="SAM" id="MobiDB-lite"/>
    </source>
</evidence>
<name>A0A9P4P1U9_9PEZI</name>
<organism evidence="2 3">
    <name type="scientific">Tothia fuscella</name>
    <dbReference type="NCBI Taxonomy" id="1048955"/>
    <lineage>
        <taxon>Eukaryota</taxon>
        <taxon>Fungi</taxon>
        <taxon>Dikarya</taxon>
        <taxon>Ascomycota</taxon>
        <taxon>Pezizomycotina</taxon>
        <taxon>Dothideomycetes</taxon>
        <taxon>Pleosporomycetidae</taxon>
        <taxon>Venturiales</taxon>
        <taxon>Cylindrosympodiaceae</taxon>
        <taxon>Tothia</taxon>
    </lineage>
</organism>
<sequence length="886" mass="98721">MDASKTAQTVELHPQIQNSNIETPPTEQDQSFATMNDDDGYDSLFEDSSDEGAPLPSPKTTSPPLTAARRDFLPTFEEAMVMQRTTRPHLPDSAHRISAPRVQKQPPSFGITKRKAVETLDTAEVTVNPKRVKLTSENEPAATDLAETNMAGNSSDPVAEFMNFTDSSVPNLQTASTVAEDIPELQSVENTSLNPPAADIAGATHDAGVVRGILGDIIHDDPDHLSVRERFEILYQTGKHLGPDLFADYNGDGEAAPHRDTLSIFNQGSTNQHHPELKDSMGQVIRSRFTNQSFTDVDILPRSLYKFNLTGEYLDRLVQYGCRVLEDITPRVVGHQTLMKEADEVDSNGVAVTGPDGNTKKVEVVDFKKNEISIQRMILKKIDDAREKRSFGGLRPHFTLTGRKTCNYIGKEVVDGGKKTYEFNKDNVLMDTRWDLDFDRMLMRHPTTGRCEPLFALKPLRENPNKVLRHCGCPEPSPDELLVKCPLLRSYDPRNHPLTSIRDLEEKRRYDLLKMDAEAQDAEDDEDKDYKGKDVKRLERIKRKQDGPVKSYEEPKPLTEEEEVARLSRKRKAETYVTEAQPRIRKPKVDVYTLMKGEGRGARKAQRKGRNRASLSAESNATIDLTGDEGLPPVDLTQETTNRMPAARYTPPPGVAPGYPIQQQPALSLASSNLFLQPQLQFPNSGQAHQPTLLRVMPAGTYSNHQFPNSLPAQPYPQHGSFHHHPLNNDPTVTGPAPPFRPHAPNRFSQQLSSVPASTQGGYYGGSMVLPTSVAHGMYSGYPSPELRPDVTATEETVEQQNARIERNAQALQAAQHRHLVQMHQRQMAHLHNPYSPQPTNGMNGPAYNQFVAYQQQQPSVTQPTSQVQYAYSSAALNAFTSPPHI</sequence>
<evidence type="ECO:0000313" key="3">
    <source>
        <dbReference type="Proteomes" id="UP000800235"/>
    </source>
</evidence>
<gene>
    <name evidence="2" type="ORF">EJ08DRAFT_692540</name>
</gene>
<feature type="region of interest" description="Disordered" evidence="1">
    <location>
        <begin position="87"/>
        <end position="107"/>
    </location>
</feature>
<dbReference type="Proteomes" id="UP000800235">
    <property type="component" value="Unassembled WGS sequence"/>
</dbReference>
<feature type="compositionally biased region" description="Polar residues" evidence="1">
    <location>
        <begin position="1"/>
        <end position="34"/>
    </location>
</feature>
<protein>
    <submittedName>
        <fullName evidence="2">Uncharacterized protein</fullName>
    </submittedName>
</protein>
<dbReference type="AlphaFoldDB" id="A0A9P4P1U9"/>
<evidence type="ECO:0000313" key="2">
    <source>
        <dbReference type="EMBL" id="KAF2435273.1"/>
    </source>
</evidence>
<feature type="compositionally biased region" description="Basic and acidic residues" evidence="1">
    <location>
        <begin position="539"/>
        <end position="559"/>
    </location>
</feature>